<dbReference type="InterPro" id="IPR021109">
    <property type="entry name" value="Peptidase_aspartic_dom_sf"/>
</dbReference>
<dbReference type="EMBL" id="PQIB02000009">
    <property type="protein sequence ID" value="RLN00537.1"/>
    <property type="molecule type" value="Genomic_DNA"/>
</dbReference>
<dbReference type="PANTHER" id="PTHR47965">
    <property type="entry name" value="ASPARTYL PROTEASE-RELATED"/>
    <property type="match status" value="1"/>
</dbReference>
<dbReference type="InterPro" id="IPR001461">
    <property type="entry name" value="Aspartic_peptidase_A1"/>
</dbReference>
<dbReference type="InterPro" id="IPR032861">
    <property type="entry name" value="TAXi_N"/>
</dbReference>
<dbReference type="PANTHER" id="PTHR47965:SF22">
    <property type="entry name" value="EUKARYOTIC ASPARTYL PROTEASE FAMILY PROTEIN"/>
    <property type="match status" value="1"/>
</dbReference>
<name>A0A3L6RCH8_PANMI</name>
<evidence type="ECO:0000256" key="1">
    <source>
        <dbReference type="ARBA" id="ARBA00007447"/>
    </source>
</evidence>
<organism evidence="3 4">
    <name type="scientific">Panicum miliaceum</name>
    <name type="common">Proso millet</name>
    <name type="synonym">Broomcorn millet</name>
    <dbReference type="NCBI Taxonomy" id="4540"/>
    <lineage>
        <taxon>Eukaryota</taxon>
        <taxon>Viridiplantae</taxon>
        <taxon>Streptophyta</taxon>
        <taxon>Embryophyta</taxon>
        <taxon>Tracheophyta</taxon>
        <taxon>Spermatophyta</taxon>
        <taxon>Magnoliopsida</taxon>
        <taxon>Liliopsida</taxon>
        <taxon>Poales</taxon>
        <taxon>Poaceae</taxon>
        <taxon>PACMAD clade</taxon>
        <taxon>Panicoideae</taxon>
        <taxon>Panicodae</taxon>
        <taxon>Paniceae</taxon>
        <taxon>Panicinae</taxon>
        <taxon>Panicum</taxon>
        <taxon>Panicum sect. Panicum</taxon>
    </lineage>
</organism>
<dbReference type="Proteomes" id="UP000275267">
    <property type="component" value="Unassembled WGS sequence"/>
</dbReference>
<sequence length="151" mass="15569">MASLGRARFALPTQLAARFGFSGRFALCLPPAGAAGVVVFGDAPYAFQPGFELSDASLTYTPLLVNKLDEYFVGVTGIKVNGRAVPLNAALLAIDKKGVAGPSSAVLRREQGREHAPAPAVPTITLVLGSGDAASWVVSGANLMVATKKDE</sequence>
<evidence type="ECO:0000259" key="2">
    <source>
        <dbReference type="Pfam" id="PF14543"/>
    </source>
</evidence>
<proteinExistence type="inferred from homology"/>
<feature type="domain" description="Xylanase inhibitor N-terminal" evidence="2">
    <location>
        <begin position="1"/>
        <end position="42"/>
    </location>
</feature>
<dbReference type="Pfam" id="PF14543">
    <property type="entry name" value="TAXi_N"/>
    <property type="match status" value="1"/>
</dbReference>
<evidence type="ECO:0000313" key="4">
    <source>
        <dbReference type="Proteomes" id="UP000275267"/>
    </source>
</evidence>
<evidence type="ECO:0000313" key="3">
    <source>
        <dbReference type="EMBL" id="RLN00537.1"/>
    </source>
</evidence>
<dbReference type="AlphaFoldDB" id="A0A3L6RCH8"/>
<protein>
    <submittedName>
        <fullName evidence="3">Basic 7S globulin-like</fullName>
    </submittedName>
</protein>
<reference evidence="4" key="1">
    <citation type="journal article" date="2019" name="Nat. Commun.">
        <title>The genome of broomcorn millet.</title>
        <authorList>
            <person name="Zou C."/>
            <person name="Miki D."/>
            <person name="Li D."/>
            <person name="Tang Q."/>
            <person name="Xiao L."/>
            <person name="Rajput S."/>
            <person name="Deng P."/>
            <person name="Jia W."/>
            <person name="Huang R."/>
            <person name="Zhang M."/>
            <person name="Sun Y."/>
            <person name="Hu J."/>
            <person name="Fu X."/>
            <person name="Schnable P.S."/>
            <person name="Li F."/>
            <person name="Zhang H."/>
            <person name="Feng B."/>
            <person name="Zhu X."/>
            <person name="Liu R."/>
            <person name="Schnable J.C."/>
            <person name="Zhu J.-K."/>
            <person name="Zhang H."/>
        </authorList>
    </citation>
    <scope>NUCLEOTIDE SEQUENCE [LARGE SCALE GENOMIC DNA]</scope>
</reference>
<dbReference type="OrthoDB" id="1258937at2759"/>
<accession>A0A3L6RCH8</accession>
<keyword evidence="4" id="KW-1185">Reference proteome</keyword>
<dbReference type="STRING" id="4540.A0A3L6RCH8"/>
<comment type="similarity">
    <text evidence="1">Belongs to the peptidase A1 family.</text>
</comment>
<comment type="caution">
    <text evidence="3">The sequence shown here is derived from an EMBL/GenBank/DDBJ whole genome shotgun (WGS) entry which is preliminary data.</text>
</comment>
<dbReference type="Gene3D" id="2.40.70.10">
    <property type="entry name" value="Acid Proteases"/>
    <property type="match status" value="2"/>
</dbReference>
<dbReference type="GO" id="GO:0004190">
    <property type="term" value="F:aspartic-type endopeptidase activity"/>
    <property type="evidence" value="ECO:0007669"/>
    <property type="project" value="InterPro"/>
</dbReference>
<gene>
    <name evidence="3" type="ORF">C2845_PM06G22260</name>
</gene>
<dbReference type="GO" id="GO:0006508">
    <property type="term" value="P:proteolysis"/>
    <property type="evidence" value="ECO:0007669"/>
    <property type="project" value="InterPro"/>
</dbReference>
<dbReference type="SUPFAM" id="SSF50630">
    <property type="entry name" value="Acid proteases"/>
    <property type="match status" value="1"/>
</dbReference>